<dbReference type="InterPro" id="IPR011006">
    <property type="entry name" value="CheY-like_superfamily"/>
</dbReference>
<dbReference type="Pfam" id="PF01339">
    <property type="entry name" value="CheB_methylest"/>
    <property type="match status" value="1"/>
</dbReference>
<dbReference type="PROSITE" id="PS50110">
    <property type="entry name" value="RESPONSE_REGULATORY"/>
    <property type="match status" value="1"/>
</dbReference>
<dbReference type="InterPro" id="IPR008248">
    <property type="entry name" value="CheB-like"/>
</dbReference>
<dbReference type="PIRSF" id="PIRSF000876">
    <property type="entry name" value="RR_chemtxs_CheB"/>
    <property type="match status" value="1"/>
</dbReference>
<evidence type="ECO:0000256" key="7">
    <source>
        <dbReference type="SAM" id="MobiDB-lite"/>
    </source>
</evidence>
<dbReference type="InterPro" id="IPR035909">
    <property type="entry name" value="CheB_C"/>
</dbReference>
<dbReference type="Gene3D" id="3.40.50.2300">
    <property type="match status" value="1"/>
</dbReference>
<protein>
    <recommendedName>
        <fullName evidence="4">Protein-glutamate methylesterase/protein-glutamine glutaminase</fullName>
        <ecNumber evidence="4">3.1.1.61</ecNumber>
        <ecNumber evidence="4">3.5.1.44</ecNumber>
    </recommendedName>
</protein>
<dbReference type="Proteomes" id="UP001218579">
    <property type="component" value="Unassembled WGS sequence"/>
</dbReference>
<name>A0ABT5HJ03_9CAUL</name>
<keyword evidence="4" id="KW-0963">Cytoplasm</keyword>
<sequence length="406" mass="42989">MSANPNPAASLRPLKIMIVDDSAVVRGLVTRWIEQESDMVLAGSATDGAKAVERVKDIQPDVLILDIEMPNMGGLEALPKLIAAKPGLKVLMASTLTTRGASVTIRALELGAADYVPKPDSSRIGGADGFRTELLTKIRALCGRTRLWPVPPNSGPPSATPDTRSETARPSSLAPSPSLAPSLAPAPRATNITPLKTGHVAAPMLRPRTGPKRIDLLVVGSSTGGPPALRNFLLALGPDWKIPVLIVQHMPATFTTILAEHLDKALPMTVREAKDGMLIESRNVYIAPGDWHMTIKNDPIVKQIKLDQSAQVNWCRPAVDPLFRSAAEVYSHHALGVVLTGMGHDGRDGAQALVNVGATVMAQDEASSVVWGMPGAVAEAGLAELIKPIEGLAQACKTFARGERPQ</sequence>
<evidence type="ECO:0000256" key="1">
    <source>
        <dbReference type="ARBA" id="ARBA00022500"/>
    </source>
</evidence>
<accession>A0ABT5HJ03</accession>
<dbReference type="Pfam" id="PF00072">
    <property type="entry name" value="Response_reg"/>
    <property type="match status" value="1"/>
</dbReference>
<dbReference type="PANTHER" id="PTHR42872:SF3">
    <property type="entry name" value="PROTEIN-GLUTAMATE METHYLESTERASE_PROTEIN-GLUTAMINE GLUTAMINASE 1"/>
    <property type="match status" value="1"/>
</dbReference>
<comment type="similarity">
    <text evidence="4">Belongs to the CheB family.</text>
</comment>
<evidence type="ECO:0000259" key="8">
    <source>
        <dbReference type="PROSITE" id="PS50110"/>
    </source>
</evidence>
<dbReference type="CDD" id="cd17541">
    <property type="entry name" value="REC_CheB-like"/>
    <property type="match status" value="1"/>
</dbReference>
<evidence type="ECO:0000256" key="4">
    <source>
        <dbReference type="HAMAP-Rule" id="MF_00099"/>
    </source>
</evidence>
<feature type="domain" description="CheB-type methylesterase" evidence="9">
    <location>
        <begin position="207"/>
        <end position="395"/>
    </location>
</feature>
<evidence type="ECO:0000256" key="5">
    <source>
        <dbReference type="PROSITE-ProRule" id="PRU00050"/>
    </source>
</evidence>
<dbReference type="InterPro" id="IPR000673">
    <property type="entry name" value="Sig_transdc_resp-reg_Me-estase"/>
</dbReference>
<feature type="domain" description="Response regulatory" evidence="8">
    <location>
        <begin position="15"/>
        <end position="133"/>
    </location>
</feature>
<dbReference type="HAMAP" id="MF_00099">
    <property type="entry name" value="CheB_chemtxs"/>
    <property type="match status" value="1"/>
</dbReference>
<feature type="active site" evidence="4 5">
    <location>
        <position position="345"/>
    </location>
</feature>
<dbReference type="NCBIfam" id="NF001965">
    <property type="entry name" value="PRK00742.1"/>
    <property type="match status" value="1"/>
</dbReference>
<evidence type="ECO:0000256" key="3">
    <source>
        <dbReference type="ARBA" id="ARBA00048267"/>
    </source>
</evidence>
<comment type="catalytic activity">
    <reaction evidence="4">
        <text>L-glutaminyl-[protein] + H2O = L-glutamyl-[protein] + NH4(+)</text>
        <dbReference type="Rhea" id="RHEA:16441"/>
        <dbReference type="Rhea" id="RHEA-COMP:10207"/>
        <dbReference type="Rhea" id="RHEA-COMP:10208"/>
        <dbReference type="ChEBI" id="CHEBI:15377"/>
        <dbReference type="ChEBI" id="CHEBI:28938"/>
        <dbReference type="ChEBI" id="CHEBI:29973"/>
        <dbReference type="ChEBI" id="CHEBI:30011"/>
        <dbReference type="EC" id="3.5.1.44"/>
    </reaction>
</comment>
<dbReference type="CDD" id="cd16432">
    <property type="entry name" value="CheB_Rec"/>
    <property type="match status" value="1"/>
</dbReference>
<comment type="caution">
    <text evidence="10">The sequence shown here is derived from an EMBL/GenBank/DDBJ whole genome shotgun (WGS) entry which is preliminary data.</text>
</comment>
<evidence type="ECO:0000313" key="10">
    <source>
        <dbReference type="EMBL" id="MDC7676221.1"/>
    </source>
</evidence>
<evidence type="ECO:0000313" key="11">
    <source>
        <dbReference type="Proteomes" id="UP001218579"/>
    </source>
</evidence>
<comment type="PTM">
    <text evidence="4">Phosphorylated by CheA. Phosphorylation of the N-terminal regulatory domain activates the methylesterase activity.</text>
</comment>
<dbReference type="SUPFAM" id="SSF52172">
    <property type="entry name" value="CheY-like"/>
    <property type="match status" value="1"/>
</dbReference>
<dbReference type="Gene3D" id="3.40.50.180">
    <property type="entry name" value="Methylesterase CheB, C-terminal domain"/>
    <property type="match status" value="1"/>
</dbReference>
<dbReference type="PANTHER" id="PTHR42872">
    <property type="entry name" value="PROTEIN-GLUTAMATE METHYLESTERASE/PROTEIN-GLUTAMINE GLUTAMINASE"/>
    <property type="match status" value="1"/>
</dbReference>
<evidence type="ECO:0000256" key="2">
    <source>
        <dbReference type="ARBA" id="ARBA00022801"/>
    </source>
</evidence>
<organism evidence="10 11">
    <name type="scientific">Asticcacaulis machinosus</name>
    <dbReference type="NCBI Taxonomy" id="2984211"/>
    <lineage>
        <taxon>Bacteria</taxon>
        <taxon>Pseudomonadati</taxon>
        <taxon>Pseudomonadota</taxon>
        <taxon>Alphaproteobacteria</taxon>
        <taxon>Caulobacterales</taxon>
        <taxon>Caulobacteraceae</taxon>
        <taxon>Asticcacaulis</taxon>
    </lineage>
</organism>
<dbReference type="EMBL" id="JAQQKV010000002">
    <property type="protein sequence ID" value="MDC7676221.1"/>
    <property type="molecule type" value="Genomic_DNA"/>
</dbReference>
<comment type="function">
    <text evidence="4">Involved in chemotaxis. Part of a chemotaxis signal transduction system that modulates chemotaxis in response to various stimuli. Catalyzes the demethylation of specific methylglutamate residues introduced into the chemoreceptors (methyl-accepting chemotaxis proteins or MCP) by CheR. Also mediates the irreversible deamidation of specific glutamine residues to glutamic acid.</text>
</comment>
<proteinExistence type="inferred from homology"/>
<feature type="active site" evidence="4 5">
    <location>
        <position position="222"/>
    </location>
</feature>
<dbReference type="EC" id="3.5.1.44" evidence="4"/>
<gene>
    <name evidence="4" type="primary">cheB</name>
    <name evidence="10" type="ORF">PQU98_08775</name>
</gene>
<feature type="modified residue" description="4-aspartylphosphate" evidence="4 6">
    <location>
        <position position="66"/>
    </location>
</feature>
<feature type="compositionally biased region" description="Pro residues" evidence="7">
    <location>
        <begin position="149"/>
        <end position="159"/>
    </location>
</feature>
<dbReference type="InterPro" id="IPR001789">
    <property type="entry name" value="Sig_transdc_resp-reg_receiver"/>
</dbReference>
<keyword evidence="11" id="KW-1185">Reference proteome</keyword>
<keyword evidence="2 4" id="KW-0378">Hydrolase</keyword>
<keyword evidence="1 4" id="KW-0145">Chemotaxis</keyword>
<comment type="catalytic activity">
    <reaction evidence="3 4">
        <text>[protein]-L-glutamate 5-O-methyl ester + H2O = L-glutamyl-[protein] + methanol + H(+)</text>
        <dbReference type="Rhea" id="RHEA:23236"/>
        <dbReference type="Rhea" id="RHEA-COMP:10208"/>
        <dbReference type="Rhea" id="RHEA-COMP:10311"/>
        <dbReference type="ChEBI" id="CHEBI:15377"/>
        <dbReference type="ChEBI" id="CHEBI:15378"/>
        <dbReference type="ChEBI" id="CHEBI:17790"/>
        <dbReference type="ChEBI" id="CHEBI:29973"/>
        <dbReference type="ChEBI" id="CHEBI:82795"/>
        <dbReference type="EC" id="3.1.1.61"/>
    </reaction>
</comment>
<evidence type="ECO:0000259" key="9">
    <source>
        <dbReference type="PROSITE" id="PS50122"/>
    </source>
</evidence>
<dbReference type="EC" id="3.1.1.61" evidence="4"/>
<dbReference type="SUPFAM" id="SSF52738">
    <property type="entry name" value="Methylesterase CheB, C-terminal domain"/>
    <property type="match status" value="1"/>
</dbReference>
<feature type="active site" evidence="4 5">
    <location>
        <position position="249"/>
    </location>
</feature>
<keyword evidence="4 6" id="KW-0597">Phosphoprotein</keyword>
<evidence type="ECO:0000256" key="6">
    <source>
        <dbReference type="PROSITE-ProRule" id="PRU00169"/>
    </source>
</evidence>
<feature type="compositionally biased region" description="Low complexity" evidence="7">
    <location>
        <begin position="168"/>
        <end position="189"/>
    </location>
</feature>
<dbReference type="RefSeq" id="WP_272744567.1">
    <property type="nucleotide sequence ID" value="NZ_JAQQKV010000002.1"/>
</dbReference>
<comment type="subcellular location">
    <subcellularLocation>
        <location evidence="4">Cytoplasm</location>
    </subcellularLocation>
</comment>
<reference evidence="10 11" key="1">
    <citation type="submission" date="2023-01" db="EMBL/GenBank/DDBJ databases">
        <title>Novel species of the genus Asticcacaulis isolated from rivers.</title>
        <authorList>
            <person name="Lu H."/>
        </authorList>
    </citation>
    <scope>NUCLEOTIDE SEQUENCE [LARGE SCALE GENOMIC DNA]</scope>
    <source>
        <strain evidence="10 11">LKC15W</strain>
    </source>
</reference>
<feature type="region of interest" description="Disordered" evidence="7">
    <location>
        <begin position="146"/>
        <end position="192"/>
    </location>
</feature>
<dbReference type="PROSITE" id="PS50122">
    <property type="entry name" value="CHEB"/>
    <property type="match status" value="1"/>
</dbReference>
<dbReference type="SMART" id="SM00448">
    <property type="entry name" value="REC"/>
    <property type="match status" value="1"/>
</dbReference>
<comment type="domain">
    <text evidence="4">Contains a C-terminal catalytic domain, and an N-terminal region which modulates catalytic activity.</text>
</comment>